<dbReference type="Pfam" id="PF01370">
    <property type="entry name" value="Epimerase"/>
    <property type="match status" value="1"/>
</dbReference>
<dbReference type="EMBL" id="JAERRJ010000028">
    <property type="protein sequence ID" value="MBL1080243.1"/>
    <property type="molecule type" value="Genomic_DNA"/>
</dbReference>
<dbReference type="SUPFAM" id="SSF51735">
    <property type="entry name" value="NAD(P)-binding Rossmann-fold domains"/>
    <property type="match status" value="1"/>
</dbReference>
<keyword evidence="4" id="KW-1185">Reference proteome</keyword>
<evidence type="ECO:0000259" key="2">
    <source>
        <dbReference type="Pfam" id="PF01370"/>
    </source>
</evidence>
<accession>A0ABS1MLH6</accession>
<organism evidence="3 4">
    <name type="scientific">Nocardia acididurans</name>
    <dbReference type="NCBI Taxonomy" id="2802282"/>
    <lineage>
        <taxon>Bacteria</taxon>
        <taxon>Bacillati</taxon>
        <taxon>Actinomycetota</taxon>
        <taxon>Actinomycetes</taxon>
        <taxon>Mycobacteriales</taxon>
        <taxon>Nocardiaceae</taxon>
        <taxon>Nocardia</taxon>
    </lineage>
</organism>
<proteinExistence type="inferred from homology"/>
<evidence type="ECO:0000313" key="4">
    <source>
        <dbReference type="Proteomes" id="UP000602198"/>
    </source>
</evidence>
<sequence length="306" mass="31988">MHVLVTGGAGFIGSHLVDGLLAEGHTVTVLDDFSTGRPDRLPATITGLHTVDVADAAAVTDALRLDHPEVVFHLAAQISVRASVADPQADATDNILGTLNVCEAARTVGARVILASTGGALYGDGVSLPTPETVLPQTPAPYGISKYCAEQYLQLSNRLHHTNHVALRLGNVYGPRQDPHGEAGVVAIFCGAVAADQQPTVFGDGNQTRDYVYVGDIVEAFLLAMRYDGPQAVFNIGTGHGSTVWELLAAVNTAAGKDLPARPAPPRLGEWRYGALDASLAAEQLGWRAHTSLADGIAATYKALTS</sequence>
<comment type="similarity">
    <text evidence="1">Belongs to the NAD(P)-dependent epimerase/dehydratase family.</text>
</comment>
<dbReference type="Gene3D" id="3.40.50.720">
    <property type="entry name" value="NAD(P)-binding Rossmann-like Domain"/>
    <property type="match status" value="1"/>
</dbReference>
<dbReference type="RefSeq" id="WP_201958618.1">
    <property type="nucleotide sequence ID" value="NZ_JAERRJ010000028.1"/>
</dbReference>
<dbReference type="Gene3D" id="3.90.25.10">
    <property type="entry name" value="UDP-galactose 4-epimerase, domain 1"/>
    <property type="match status" value="1"/>
</dbReference>
<name>A0ABS1MLH6_9NOCA</name>
<evidence type="ECO:0000313" key="3">
    <source>
        <dbReference type="EMBL" id="MBL1080243.1"/>
    </source>
</evidence>
<evidence type="ECO:0000256" key="1">
    <source>
        <dbReference type="ARBA" id="ARBA00007637"/>
    </source>
</evidence>
<protein>
    <submittedName>
        <fullName evidence="3">NAD-dependent epimerase/dehydratase family protein</fullName>
    </submittedName>
</protein>
<dbReference type="PANTHER" id="PTHR43000">
    <property type="entry name" value="DTDP-D-GLUCOSE 4,6-DEHYDRATASE-RELATED"/>
    <property type="match status" value="1"/>
</dbReference>
<dbReference type="InterPro" id="IPR036291">
    <property type="entry name" value="NAD(P)-bd_dom_sf"/>
</dbReference>
<dbReference type="InterPro" id="IPR001509">
    <property type="entry name" value="Epimerase_deHydtase"/>
</dbReference>
<reference evidence="3 4" key="1">
    <citation type="submission" date="2021-01" db="EMBL/GenBank/DDBJ databases">
        <title>WGS of actinomycetes isolated from Thailand.</title>
        <authorList>
            <person name="Thawai C."/>
        </authorList>
    </citation>
    <scope>NUCLEOTIDE SEQUENCE [LARGE SCALE GENOMIC DNA]</scope>
    <source>
        <strain evidence="3 4">LPG 2</strain>
    </source>
</reference>
<dbReference type="Proteomes" id="UP000602198">
    <property type="component" value="Unassembled WGS sequence"/>
</dbReference>
<comment type="caution">
    <text evidence="3">The sequence shown here is derived from an EMBL/GenBank/DDBJ whole genome shotgun (WGS) entry which is preliminary data.</text>
</comment>
<gene>
    <name evidence="3" type="ORF">JK358_38195</name>
</gene>
<feature type="domain" description="NAD-dependent epimerase/dehydratase" evidence="2">
    <location>
        <begin position="3"/>
        <end position="237"/>
    </location>
</feature>